<reference evidence="1" key="2">
    <citation type="submission" date="2020-11" db="EMBL/GenBank/DDBJ databases">
        <authorList>
            <person name="McCartney M.A."/>
            <person name="Auch B."/>
            <person name="Kono T."/>
            <person name="Mallez S."/>
            <person name="Becker A."/>
            <person name="Gohl D.M."/>
            <person name="Silverstein K.A.T."/>
            <person name="Koren S."/>
            <person name="Bechman K.B."/>
            <person name="Herman A."/>
            <person name="Abrahante J.E."/>
            <person name="Garbe J."/>
        </authorList>
    </citation>
    <scope>NUCLEOTIDE SEQUENCE</scope>
    <source>
        <strain evidence="1">Duluth1</strain>
        <tissue evidence="1">Whole animal</tissue>
    </source>
</reference>
<evidence type="ECO:0000313" key="1">
    <source>
        <dbReference type="EMBL" id="KAH3870677.1"/>
    </source>
</evidence>
<dbReference type="AlphaFoldDB" id="A0A9D4RLE0"/>
<protein>
    <submittedName>
        <fullName evidence="1">Uncharacterized protein</fullName>
    </submittedName>
</protein>
<dbReference type="Proteomes" id="UP000828390">
    <property type="component" value="Unassembled WGS sequence"/>
</dbReference>
<evidence type="ECO:0000313" key="2">
    <source>
        <dbReference type="Proteomes" id="UP000828390"/>
    </source>
</evidence>
<comment type="caution">
    <text evidence="1">The sequence shown here is derived from an EMBL/GenBank/DDBJ whole genome shotgun (WGS) entry which is preliminary data.</text>
</comment>
<proteinExistence type="predicted"/>
<accession>A0A9D4RLE0</accession>
<gene>
    <name evidence="1" type="ORF">DPMN_033867</name>
</gene>
<organism evidence="1 2">
    <name type="scientific">Dreissena polymorpha</name>
    <name type="common">Zebra mussel</name>
    <name type="synonym">Mytilus polymorpha</name>
    <dbReference type="NCBI Taxonomy" id="45954"/>
    <lineage>
        <taxon>Eukaryota</taxon>
        <taxon>Metazoa</taxon>
        <taxon>Spiralia</taxon>
        <taxon>Lophotrochozoa</taxon>
        <taxon>Mollusca</taxon>
        <taxon>Bivalvia</taxon>
        <taxon>Autobranchia</taxon>
        <taxon>Heteroconchia</taxon>
        <taxon>Euheterodonta</taxon>
        <taxon>Imparidentia</taxon>
        <taxon>Neoheterodontei</taxon>
        <taxon>Myida</taxon>
        <taxon>Dreissenoidea</taxon>
        <taxon>Dreissenidae</taxon>
        <taxon>Dreissena</taxon>
    </lineage>
</organism>
<sequence>MSMASIRNKKQDFLSGGKLNLPEHSNDCPFNAPLGRSYLNGHHAQNLAIQGICPNISSYCHRLLEELNCR</sequence>
<dbReference type="EMBL" id="JAIWYP010000002">
    <property type="protein sequence ID" value="KAH3870677.1"/>
    <property type="molecule type" value="Genomic_DNA"/>
</dbReference>
<keyword evidence="2" id="KW-1185">Reference proteome</keyword>
<reference evidence="1" key="1">
    <citation type="journal article" date="2019" name="bioRxiv">
        <title>The Genome of the Zebra Mussel, Dreissena polymorpha: A Resource for Invasive Species Research.</title>
        <authorList>
            <person name="McCartney M.A."/>
            <person name="Auch B."/>
            <person name="Kono T."/>
            <person name="Mallez S."/>
            <person name="Zhang Y."/>
            <person name="Obille A."/>
            <person name="Becker A."/>
            <person name="Abrahante J.E."/>
            <person name="Garbe J."/>
            <person name="Badalamenti J.P."/>
            <person name="Herman A."/>
            <person name="Mangelson H."/>
            <person name="Liachko I."/>
            <person name="Sullivan S."/>
            <person name="Sone E.D."/>
            <person name="Koren S."/>
            <person name="Silverstein K.A.T."/>
            <person name="Beckman K.B."/>
            <person name="Gohl D.M."/>
        </authorList>
    </citation>
    <scope>NUCLEOTIDE SEQUENCE</scope>
    <source>
        <strain evidence="1">Duluth1</strain>
        <tissue evidence="1">Whole animal</tissue>
    </source>
</reference>
<name>A0A9D4RLE0_DREPO</name>